<feature type="transmembrane region" description="Helical" evidence="17">
    <location>
        <begin position="278"/>
        <end position="297"/>
    </location>
</feature>
<feature type="binding site" evidence="15">
    <location>
        <position position="191"/>
    </location>
    <ligand>
        <name>a ubiquinone</name>
        <dbReference type="ChEBI" id="CHEBI:16389"/>
    </ligand>
</feature>
<feature type="binding site" description="axial binding residue" evidence="16">
    <location>
        <position position="186"/>
    </location>
    <ligand>
        <name>heme b</name>
        <dbReference type="ChEBI" id="CHEBI:60344"/>
        <label>b566</label>
    </ligand>
    <ligandPart>
        <name>Fe</name>
        <dbReference type="ChEBI" id="CHEBI:18248"/>
    </ligandPart>
</feature>
<dbReference type="GO" id="GO:0006122">
    <property type="term" value="P:mitochondrial electron transport, ubiquinol to cytochrome c"/>
    <property type="evidence" value="ECO:0007669"/>
    <property type="project" value="TreeGrafter"/>
</dbReference>
<evidence type="ECO:0000256" key="8">
    <source>
        <dbReference type="ARBA" id="ARBA00022792"/>
    </source>
</evidence>
<dbReference type="Gene3D" id="1.20.810.10">
    <property type="entry name" value="Cytochrome Bc1 Complex, Chain C"/>
    <property type="match status" value="1"/>
</dbReference>
<evidence type="ECO:0000256" key="2">
    <source>
        <dbReference type="ARBA" id="ARBA00013531"/>
    </source>
</evidence>
<geneLocation type="mitochondrion" evidence="20"/>
<comment type="cofactor">
    <cofactor evidence="17">
        <name>heme b</name>
        <dbReference type="ChEBI" id="CHEBI:60344"/>
    </cofactor>
    <text evidence="17">Binds 2 heme groups non-covalently.</text>
</comment>
<evidence type="ECO:0000259" key="18">
    <source>
        <dbReference type="PROSITE" id="PS51002"/>
    </source>
</evidence>
<dbReference type="InterPro" id="IPR030689">
    <property type="entry name" value="Cytochrome_b"/>
</dbReference>
<evidence type="ECO:0000256" key="1">
    <source>
        <dbReference type="ARBA" id="ARBA00004448"/>
    </source>
</evidence>
<comment type="cofactor">
    <cofactor evidence="16">
        <name>heme</name>
        <dbReference type="ChEBI" id="CHEBI:30413"/>
    </cofactor>
    <text evidence="16">Binds 2 heme groups non-covalently.</text>
</comment>
<feature type="transmembrane region" description="Helical" evidence="17">
    <location>
        <begin position="171"/>
        <end position="190"/>
    </location>
</feature>
<evidence type="ECO:0000256" key="7">
    <source>
        <dbReference type="ARBA" id="ARBA00022723"/>
    </source>
</evidence>
<dbReference type="PROSITE" id="PS51002">
    <property type="entry name" value="CYTB_NTER"/>
    <property type="match status" value="1"/>
</dbReference>
<comment type="similarity">
    <text evidence="14 17">Belongs to the cytochrome b family.</text>
</comment>
<feature type="binding site" description="axial binding residue" evidence="16">
    <location>
        <position position="71"/>
    </location>
    <ligand>
        <name>heme b</name>
        <dbReference type="ChEBI" id="CHEBI:60344"/>
        <label>b562</label>
    </ligand>
    <ligandPart>
        <name>Fe</name>
        <dbReference type="ChEBI" id="CHEBI:18248"/>
    </ligandPart>
</feature>
<dbReference type="InterPro" id="IPR036150">
    <property type="entry name" value="Cyt_b/b6_C_sf"/>
</dbReference>
<gene>
    <name evidence="20" type="primary">cob</name>
</gene>
<feature type="transmembrane region" description="Helical" evidence="17">
    <location>
        <begin position="65"/>
        <end position="86"/>
    </location>
</feature>
<dbReference type="GO" id="GO:0008121">
    <property type="term" value="F:quinol-cytochrome-c reductase activity"/>
    <property type="evidence" value="ECO:0007669"/>
    <property type="project" value="InterPro"/>
</dbReference>
<name>A0A499W6K0_9FUNG</name>
<keyword evidence="7 16" id="KW-0479">Metal-binding</keyword>
<dbReference type="InterPro" id="IPR048260">
    <property type="entry name" value="Cytochrome_b_C_euk/bac"/>
</dbReference>
<evidence type="ECO:0000256" key="13">
    <source>
        <dbReference type="ARBA" id="ARBA00023136"/>
    </source>
</evidence>
<evidence type="ECO:0000256" key="11">
    <source>
        <dbReference type="ARBA" id="ARBA00023004"/>
    </source>
</evidence>
<feature type="transmembrane region" description="Helical" evidence="17">
    <location>
        <begin position="101"/>
        <end position="123"/>
    </location>
</feature>
<comment type="function">
    <text evidence="17">Component of the ubiquinol-cytochrome c reductase complex (complex III or cytochrome b-c1 complex) that is part of the mitochondrial respiratory chain. The b-c1 complex mediates electron transfer from ubiquinol to cytochrome c. Contributes to the generation of a proton gradient across the mitochondrial membrane that is then used for ATP synthesis.</text>
</comment>
<dbReference type="PANTHER" id="PTHR19271">
    <property type="entry name" value="CYTOCHROME B"/>
    <property type="match status" value="1"/>
</dbReference>
<reference evidence="20" key="2">
    <citation type="submission" date="2019-02" db="EMBL/GenBank/DDBJ databases">
        <authorList>
            <person name="Nibert M.L."/>
            <person name="Manny A.R."/>
            <person name="Debat H.J."/>
        </authorList>
    </citation>
    <scope>NUCLEOTIDE SEQUENCE</scope>
    <source>
        <strain evidence="20">Berkeley</strain>
    </source>
</reference>
<dbReference type="AlphaFoldDB" id="A0A499W6K0"/>
<dbReference type="Pfam" id="PF00033">
    <property type="entry name" value="Cytochrome_B"/>
    <property type="match status" value="1"/>
</dbReference>
<dbReference type="EMBL" id="BK010750">
    <property type="protein sequence ID" value="DAC76950.1"/>
    <property type="molecule type" value="mRNA"/>
</dbReference>
<evidence type="ECO:0000256" key="9">
    <source>
        <dbReference type="ARBA" id="ARBA00022982"/>
    </source>
</evidence>
<comment type="subcellular location">
    <subcellularLocation>
        <location evidence="1">Mitochondrion inner membrane</location>
        <topology evidence="1">Multi-pass membrane protein</topology>
    </subcellularLocation>
</comment>
<feature type="transmembrane region" description="Helical" evidence="17">
    <location>
        <begin position="18"/>
        <end position="44"/>
    </location>
</feature>
<evidence type="ECO:0000256" key="10">
    <source>
        <dbReference type="ARBA" id="ARBA00022989"/>
    </source>
</evidence>
<dbReference type="GO" id="GO:0046872">
    <property type="term" value="F:metal ion binding"/>
    <property type="evidence" value="ECO:0007669"/>
    <property type="project" value="UniProtKB-UniRule"/>
</dbReference>
<keyword evidence="3 17" id="KW-0813">Transport</keyword>
<feature type="transmembrane region" description="Helical" evidence="17">
    <location>
        <begin position="219"/>
        <end position="236"/>
    </location>
</feature>
<dbReference type="InterPro" id="IPR027387">
    <property type="entry name" value="Cytb/b6-like_sf"/>
</dbReference>
<dbReference type="Pfam" id="PF00032">
    <property type="entry name" value="Cytochrom_B_C"/>
    <property type="match status" value="1"/>
</dbReference>
<dbReference type="SUPFAM" id="SSF81648">
    <property type="entry name" value="a domain/subunit of cytochrome bc1 complex (Ubiquinol-cytochrome c reductase)"/>
    <property type="match status" value="1"/>
</dbReference>
<evidence type="ECO:0000256" key="3">
    <source>
        <dbReference type="ARBA" id="ARBA00022448"/>
    </source>
</evidence>
<feature type="transmembrane region" description="Helical" evidence="17">
    <location>
        <begin position="309"/>
        <end position="330"/>
    </location>
</feature>
<dbReference type="InterPro" id="IPR005798">
    <property type="entry name" value="Cyt_b/b6_C"/>
</dbReference>
<evidence type="ECO:0000256" key="12">
    <source>
        <dbReference type="ARBA" id="ARBA00023128"/>
    </source>
</evidence>
<feature type="domain" description="Cytochrome b/b6 N-terminal region profile" evidence="18">
    <location>
        <begin position="1"/>
        <end position="199"/>
    </location>
</feature>
<organism evidence="20">
    <name type="scientific">Entomophthora muscae</name>
    <dbReference type="NCBI Taxonomy" id="34485"/>
    <lineage>
        <taxon>Eukaryota</taxon>
        <taxon>Fungi</taxon>
        <taxon>Fungi incertae sedis</taxon>
        <taxon>Zoopagomycota</taxon>
        <taxon>Entomophthoromycotina</taxon>
        <taxon>Entomophthoromycetes</taxon>
        <taxon>Entomophthorales</taxon>
        <taxon>Entomophthoraceae</taxon>
        <taxon>Entomophthora</taxon>
    </lineage>
</organism>
<dbReference type="SUPFAM" id="SSF81342">
    <property type="entry name" value="Transmembrane di-heme cytochromes"/>
    <property type="match status" value="1"/>
</dbReference>
<keyword evidence="13 17" id="KW-0472">Membrane</keyword>
<evidence type="ECO:0000256" key="4">
    <source>
        <dbReference type="ARBA" id="ARBA00022617"/>
    </source>
</evidence>
<feature type="binding site" description="axial binding residue" evidence="16">
    <location>
        <position position="85"/>
    </location>
    <ligand>
        <name>heme b</name>
        <dbReference type="ChEBI" id="CHEBI:60344"/>
        <label>b566</label>
    </ligand>
    <ligandPart>
        <name>Fe</name>
        <dbReference type="ChEBI" id="CHEBI:18248"/>
    </ligandPart>
</feature>
<dbReference type="PIRSF" id="PIRSF038885">
    <property type="entry name" value="COB"/>
    <property type="match status" value="1"/>
</dbReference>
<dbReference type="InterPro" id="IPR016174">
    <property type="entry name" value="Di-haem_cyt_TM"/>
</dbReference>
<dbReference type="GO" id="GO:0005743">
    <property type="term" value="C:mitochondrial inner membrane"/>
    <property type="evidence" value="ECO:0007669"/>
    <property type="project" value="UniProtKB-SubCell"/>
</dbReference>
<proteinExistence type="evidence at transcript level"/>
<evidence type="ECO:0000256" key="15">
    <source>
        <dbReference type="PIRSR" id="PIRSR038885-1"/>
    </source>
</evidence>
<keyword evidence="9 17" id="KW-0249">Electron transport</keyword>
<evidence type="ECO:0000256" key="5">
    <source>
        <dbReference type="ARBA" id="ARBA00022660"/>
    </source>
</evidence>
<evidence type="ECO:0000259" key="19">
    <source>
        <dbReference type="PROSITE" id="PS51003"/>
    </source>
</evidence>
<dbReference type="PROSITE" id="PS51003">
    <property type="entry name" value="CYTB_CTER"/>
    <property type="match status" value="1"/>
</dbReference>
<dbReference type="CDD" id="cd00290">
    <property type="entry name" value="cytochrome_b_C"/>
    <property type="match status" value="1"/>
</dbReference>
<dbReference type="CDD" id="cd00284">
    <property type="entry name" value="Cytochrome_b_N"/>
    <property type="match status" value="1"/>
</dbReference>
<keyword evidence="4 16" id="KW-0349">Heme</keyword>
<feature type="transmembrane region" description="Helical" evidence="17">
    <location>
        <begin position="336"/>
        <end position="361"/>
    </location>
</feature>
<keyword evidence="10 17" id="KW-1133">Transmembrane helix</keyword>
<dbReference type="FunFam" id="1.20.810.10:FF:000002">
    <property type="entry name" value="Cytochrome b"/>
    <property type="match status" value="1"/>
</dbReference>
<evidence type="ECO:0000256" key="17">
    <source>
        <dbReference type="RuleBase" id="RU362117"/>
    </source>
</evidence>
<dbReference type="GO" id="GO:0045275">
    <property type="term" value="C:respiratory chain complex III"/>
    <property type="evidence" value="ECO:0007669"/>
    <property type="project" value="InterPro"/>
</dbReference>
<evidence type="ECO:0000256" key="6">
    <source>
        <dbReference type="ARBA" id="ARBA00022692"/>
    </source>
</evidence>
<sequence>MANSYIIDSPSPSNLTYLWGYGSLLGLVLVMQIITGVTLAMHYTPNIEMAFNSVEHIMRDVNNGWLIRYTHANVASFFFIFLYIHIGRGLYYGSYTRPRILLWSIGVIIFVLTMATGFLGYTLPWGQMSLWGATVITNLLSAIPWMGVNIVEFVWGGFSVDNATLNRFFSLHYLLPFILVGLVVLHLVALHHHGSNNPLGVSANGDRVPFHPYYTFKDIVGFLAFFLVLSIIVFYMPNLLGHSDNYIPANPLVTPTHIQPEWYFLPYYAILRSIPNKLLGVIAMFAAILILLAMPFLDESRIRGSQFRPFMKIIFWLFISNFVLLGWIGAKPVSDPYIIIGQLSSIFYFAWFAIVAMVGIIENTLYQMRQLWLGAK</sequence>
<dbReference type="InterPro" id="IPR005797">
    <property type="entry name" value="Cyt_b/b6_N"/>
</dbReference>
<evidence type="ECO:0000313" key="20">
    <source>
        <dbReference type="EMBL" id="DAC76950.1"/>
    </source>
</evidence>
<keyword evidence="5 17" id="KW-0679">Respiratory chain</keyword>
<feature type="transmembrane region" description="Helical" evidence="17">
    <location>
        <begin position="130"/>
        <end position="151"/>
    </location>
</feature>
<dbReference type="GO" id="GO:0016491">
    <property type="term" value="F:oxidoreductase activity"/>
    <property type="evidence" value="ECO:0007669"/>
    <property type="project" value="UniProtKB-UniRule"/>
</dbReference>
<reference evidence="20" key="1">
    <citation type="journal article" date="2019" name="Viruses">
        <title>Mitovirus and Mitochondrial Coding Sequences from Basal Fungus Entomophthora muscae.</title>
        <authorList>
            <person name="Nibert M."/>
            <person name="Debat H."/>
            <person name="Manny A."/>
            <person name="Grigoriev I."/>
            <person name="De Fine Licht H."/>
        </authorList>
    </citation>
    <scope>NUCLEOTIDE SEQUENCE</scope>
    <source>
        <strain evidence="20">Berkeley</strain>
    </source>
</reference>
<keyword evidence="11 16" id="KW-0408">Iron</keyword>
<keyword evidence="8" id="KW-0999">Mitochondrion inner membrane</keyword>
<keyword evidence="6 17" id="KW-0812">Transmembrane</keyword>
<keyword evidence="12 17" id="KW-0496">Mitochondrion</keyword>
<feature type="binding site" description="axial binding residue" evidence="16">
    <location>
        <position position="172"/>
    </location>
    <ligand>
        <name>heme b</name>
        <dbReference type="ChEBI" id="CHEBI:60344"/>
        <label>b562</label>
    </ligand>
    <ligandPart>
        <name>Fe</name>
        <dbReference type="ChEBI" id="CHEBI:18248"/>
    </ligandPart>
</feature>
<dbReference type="InterPro" id="IPR048259">
    <property type="entry name" value="Cytochrome_b_N_euk/bac"/>
</dbReference>
<evidence type="ECO:0000256" key="16">
    <source>
        <dbReference type="PIRSR" id="PIRSR038885-2"/>
    </source>
</evidence>
<feature type="domain" description="Cytochrome b/b6 C-terminal region profile" evidence="19">
    <location>
        <begin position="200"/>
        <end position="369"/>
    </location>
</feature>
<protein>
    <recommendedName>
        <fullName evidence="2 17">Cytochrome b</fullName>
    </recommendedName>
</protein>
<dbReference type="PANTHER" id="PTHR19271:SF16">
    <property type="entry name" value="CYTOCHROME B"/>
    <property type="match status" value="1"/>
</dbReference>
<evidence type="ECO:0000256" key="14">
    <source>
        <dbReference type="ARBA" id="ARBA00061233"/>
    </source>
</evidence>
<accession>A0A499W6K0</accession>